<dbReference type="GO" id="GO:0005777">
    <property type="term" value="C:peroxisome"/>
    <property type="evidence" value="ECO:0007669"/>
    <property type="project" value="UniProtKB-SubCell"/>
</dbReference>
<sequence length="322" mass="35382">MDRASAIEDAVRVLAIIPWFHAFGFVTSMTITAFGGMMVVLPRFDEVLFLESIQNHKVTFLFTVPPLLVFLTKHPLVANYDLSSIKRIMCGAAPLSKDLQDAVSNKFNCAVQQGYGLTETTLAVLSQTPESVNKYGSCGVVAPGTLAKIIDVESGKALGPYNQGELCFKGDLIMKGYIGNPGATAGMIDQDGWLHTGDIGYYDEDEHFFIVDRLKELIKYKGYQVPPAELEALLLTHPGVMDCAVIGMPDEEAGELPLAFIVPNAKYNPTKRELQDFVAGKVSHAKRLHGGIEFIDEIPKNPTGKILRRVLRERITLPKSKL</sequence>
<evidence type="ECO:0000256" key="5">
    <source>
        <dbReference type="SAM" id="Phobius"/>
    </source>
</evidence>
<feature type="domain" description="AMP-dependent synthetase/ligase" evidence="6">
    <location>
        <begin position="11"/>
        <end position="177"/>
    </location>
</feature>
<evidence type="ECO:0000259" key="7">
    <source>
        <dbReference type="Pfam" id="PF13193"/>
    </source>
</evidence>
<name>A0A6M2E099_XENCH</name>
<comment type="similarity">
    <text evidence="2">Belongs to the ATP-dependent AMP-binding enzyme family.</text>
</comment>
<evidence type="ECO:0000256" key="3">
    <source>
        <dbReference type="ARBA" id="ARBA00022598"/>
    </source>
</evidence>
<organism evidence="8">
    <name type="scientific">Xenopsylla cheopis</name>
    <name type="common">Oriental rat flea</name>
    <name type="synonym">Pulex cheopis</name>
    <dbReference type="NCBI Taxonomy" id="163159"/>
    <lineage>
        <taxon>Eukaryota</taxon>
        <taxon>Metazoa</taxon>
        <taxon>Ecdysozoa</taxon>
        <taxon>Arthropoda</taxon>
        <taxon>Hexapoda</taxon>
        <taxon>Insecta</taxon>
        <taxon>Pterygota</taxon>
        <taxon>Neoptera</taxon>
        <taxon>Endopterygota</taxon>
        <taxon>Siphonaptera</taxon>
        <taxon>Pulicidae</taxon>
        <taxon>Xenopsyllinae</taxon>
        <taxon>Xenopsylla</taxon>
    </lineage>
</organism>
<comment type="subcellular location">
    <subcellularLocation>
        <location evidence="1">Peroxisome</location>
    </subcellularLocation>
</comment>
<feature type="domain" description="AMP-binding enzyme C-terminal" evidence="7">
    <location>
        <begin position="229"/>
        <end position="305"/>
    </location>
</feature>
<dbReference type="EMBL" id="GIIL01008196">
    <property type="protein sequence ID" value="NOV51922.1"/>
    <property type="molecule type" value="Transcribed_RNA"/>
</dbReference>
<feature type="transmembrane region" description="Helical" evidence="5">
    <location>
        <begin position="20"/>
        <end position="41"/>
    </location>
</feature>
<dbReference type="InterPro" id="IPR045851">
    <property type="entry name" value="AMP-bd_C_sf"/>
</dbReference>
<dbReference type="InterPro" id="IPR025110">
    <property type="entry name" value="AMP-bd_C"/>
</dbReference>
<dbReference type="InterPro" id="IPR000873">
    <property type="entry name" value="AMP-dep_synth/lig_dom"/>
</dbReference>
<protein>
    <submittedName>
        <fullName evidence="8">Putative acyl-coa synthetase</fullName>
    </submittedName>
</protein>
<dbReference type="Gene3D" id="3.40.50.980">
    <property type="match status" value="1"/>
</dbReference>
<keyword evidence="5" id="KW-0472">Membrane</keyword>
<keyword evidence="5" id="KW-1133">Transmembrane helix</keyword>
<dbReference type="PANTHER" id="PTHR24096:SF149">
    <property type="entry name" value="AMP-BINDING DOMAIN-CONTAINING PROTEIN-RELATED"/>
    <property type="match status" value="1"/>
</dbReference>
<evidence type="ECO:0000259" key="6">
    <source>
        <dbReference type="Pfam" id="PF00501"/>
    </source>
</evidence>
<dbReference type="Pfam" id="PF13193">
    <property type="entry name" value="AMP-binding_C"/>
    <property type="match status" value="1"/>
</dbReference>
<dbReference type="FunFam" id="3.30.300.30:FF:000007">
    <property type="entry name" value="4-coumarate--CoA ligase 2"/>
    <property type="match status" value="1"/>
</dbReference>
<dbReference type="GO" id="GO:0016405">
    <property type="term" value="F:CoA-ligase activity"/>
    <property type="evidence" value="ECO:0007669"/>
    <property type="project" value="TreeGrafter"/>
</dbReference>
<reference evidence="8" key="1">
    <citation type="submission" date="2020-03" db="EMBL/GenBank/DDBJ databases">
        <title>Transcriptomic Profiling of the Digestive Tract of the Rat Flea, Xenopsylla cheopis, Following Blood Feeding and Infection with Yersinia pestis.</title>
        <authorList>
            <person name="Bland D.M."/>
            <person name="Martens C.A."/>
            <person name="Virtaneva K."/>
            <person name="Kanakabandi K."/>
            <person name="Long D."/>
            <person name="Rosenke R."/>
            <person name="Saturday G.A."/>
            <person name="Hoyt F.H."/>
            <person name="Bruno D.P."/>
            <person name="Ribeiro J.M.C."/>
            <person name="Hinnebusch J."/>
        </authorList>
    </citation>
    <scope>NUCLEOTIDE SEQUENCE</scope>
</reference>
<dbReference type="Gene3D" id="2.30.38.10">
    <property type="entry name" value="Luciferase, Domain 3"/>
    <property type="match status" value="1"/>
</dbReference>
<proteinExistence type="inferred from homology"/>
<keyword evidence="4" id="KW-0576">Peroxisome</keyword>
<dbReference type="Gene3D" id="3.30.300.30">
    <property type="match status" value="1"/>
</dbReference>
<evidence type="ECO:0000256" key="4">
    <source>
        <dbReference type="ARBA" id="ARBA00023140"/>
    </source>
</evidence>
<dbReference type="AlphaFoldDB" id="A0A6M2E099"/>
<keyword evidence="5" id="KW-0812">Transmembrane</keyword>
<keyword evidence="3" id="KW-0436">Ligase</keyword>
<evidence type="ECO:0000256" key="1">
    <source>
        <dbReference type="ARBA" id="ARBA00004275"/>
    </source>
</evidence>
<accession>A0A6M2E099</accession>
<dbReference type="Pfam" id="PF00501">
    <property type="entry name" value="AMP-binding"/>
    <property type="match status" value="1"/>
</dbReference>
<dbReference type="PANTHER" id="PTHR24096">
    <property type="entry name" value="LONG-CHAIN-FATTY-ACID--COA LIGASE"/>
    <property type="match status" value="1"/>
</dbReference>
<dbReference type="SUPFAM" id="SSF56801">
    <property type="entry name" value="Acetyl-CoA synthetase-like"/>
    <property type="match status" value="1"/>
</dbReference>
<evidence type="ECO:0000256" key="2">
    <source>
        <dbReference type="ARBA" id="ARBA00006432"/>
    </source>
</evidence>
<evidence type="ECO:0000313" key="8">
    <source>
        <dbReference type="EMBL" id="NOV51922.1"/>
    </source>
</evidence>